<dbReference type="PANTHER" id="PTHR43350">
    <property type="entry name" value="NAD-DEPENDENT ALCOHOL DEHYDROGENASE"/>
    <property type="match status" value="1"/>
</dbReference>
<dbReference type="GO" id="GO:0000166">
    <property type="term" value="F:nucleotide binding"/>
    <property type="evidence" value="ECO:0007669"/>
    <property type="project" value="InterPro"/>
</dbReference>
<evidence type="ECO:0000313" key="8">
    <source>
        <dbReference type="Proteomes" id="UP000541426"/>
    </source>
</evidence>
<evidence type="ECO:0000256" key="2">
    <source>
        <dbReference type="ARBA" id="ARBA00008072"/>
    </source>
</evidence>
<protein>
    <submittedName>
        <fullName evidence="7">Putative dehydrogenase/threonine dehydrogenase-like Zn-dependent dehydrogenase</fullName>
    </submittedName>
</protein>
<dbReference type="GO" id="GO:0016491">
    <property type="term" value="F:oxidoreductase activity"/>
    <property type="evidence" value="ECO:0007669"/>
    <property type="project" value="UniProtKB-KW"/>
</dbReference>
<organism evidence="7 8">
    <name type="scientific">Sagittula marina</name>
    <dbReference type="NCBI Taxonomy" id="943940"/>
    <lineage>
        <taxon>Bacteria</taxon>
        <taxon>Pseudomonadati</taxon>
        <taxon>Pseudomonadota</taxon>
        <taxon>Alphaproteobacteria</taxon>
        <taxon>Rhodobacterales</taxon>
        <taxon>Roseobacteraceae</taxon>
        <taxon>Sagittula</taxon>
    </lineage>
</organism>
<dbReference type="InterPro" id="IPR055170">
    <property type="entry name" value="GFO_IDH_MocA-like_dom"/>
</dbReference>
<dbReference type="PANTHER" id="PTHR43350:SF19">
    <property type="entry name" value="D-GULOSIDE 3-DEHYDROGENASE"/>
    <property type="match status" value="1"/>
</dbReference>
<evidence type="ECO:0000256" key="4">
    <source>
        <dbReference type="ARBA" id="ARBA00022833"/>
    </source>
</evidence>
<keyword evidence="4" id="KW-0862">Zinc</keyword>
<evidence type="ECO:0000256" key="3">
    <source>
        <dbReference type="ARBA" id="ARBA00022723"/>
    </source>
</evidence>
<dbReference type="SUPFAM" id="SSF55347">
    <property type="entry name" value="Glyceraldehyde-3-phosphate dehydrogenase-like, C-terminal domain"/>
    <property type="match status" value="1"/>
</dbReference>
<dbReference type="SMART" id="SM00829">
    <property type="entry name" value="PKS_ER"/>
    <property type="match status" value="1"/>
</dbReference>
<dbReference type="Pfam" id="PF00107">
    <property type="entry name" value="ADH_zinc_N"/>
    <property type="match status" value="1"/>
</dbReference>
<dbReference type="SUPFAM" id="SSF51735">
    <property type="entry name" value="NAD(P)-binding Rossmann-fold domains"/>
    <property type="match status" value="2"/>
</dbReference>
<feature type="domain" description="Enoyl reductase (ER)" evidence="6">
    <location>
        <begin position="59"/>
        <end position="361"/>
    </location>
</feature>
<comment type="similarity">
    <text evidence="2">Belongs to the zinc-containing alcohol dehydrogenase family.</text>
</comment>
<accession>A0A7W6DTC6</accession>
<evidence type="ECO:0000256" key="1">
    <source>
        <dbReference type="ARBA" id="ARBA00001947"/>
    </source>
</evidence>
<keyword evidence="3" id="KW-0479">Metal-binding</keyword>
<dbReference type="SUPFAM" id="SSF50129">
    <property type="entry name" value="GroES-like"/>
    <property type="match status" value="1"/>
</dbReference>
<dbReference type="Gene3D" id="3.90.180.10">
    <property type="entry name" value="Medium-chain alcohol dehydrogenases, catalytic domain"/>
    <property type="match status" value="2"/>
</dbReference>
<dbReference type="CDD" id="cd08255">
    <property type="entry name" value="2-desacetyl-2-hydroxyethyl_bacteriochlorophyllide_like"/>
    <property type="match status" value="1"/>
</dbReference>
<proteinExistence type="inferred from homology"/>
<dbReference type="InterPro" id="IPR013149">
    <property type="entry name" value="ADH-like_C"/>
</dbReference>
<evidence type="ECO:0000259" key="6">
    <source>
        <dbReference type="SMART" id="SM00829"/>
    </source>
</evidence>
<evidence type="ECO:0000256" key="5">
    <source>
        <dbReference type="ARBA" id="ARBA00023002"/>
    </source>
</evidence>
<keyword evidence="5" id="KW-0560">Oxidoreductase</keyword>
<dbReference type="Pfam" id="PF22725">
    <property type="entry name" value="GFO_IDH_MocA_C3"/>
    <property type="match status" value="1"/>
</dbReference>
<sequence>MKQLLQSLKNGSTSLEDVPAPQVMPAQVLVRTTNTLVSAGTERMLVEFGKGNMIQKARSQPDKVKMVLDKARTDGIFTTVEAVRSKLDQPLALGYCNVGRIIEAGSGVDGYEQGDRVVSNGKHAEIVSVPKNLCAKIPEGVSDEAAAFTVLGAIGLQGIRLVQPTLGECMVVTGLGLIGLMTVQMLRAQGCRVLGIDMDPARLELARKFGAEVVNPGAGEDVLAAARTFSRGNGVDAVIITASSKSNEIVHQAALMCRQRGRIVLVGVVGLQLSRADFYEKELTFQVSCSYGPGRYDPSYEEGGQDYPLGFVRWTEQRNFEAVLDLMASGALDMDPLITHRFAIEDGAQAMDLLASGEPSLGILLSYPEGDLATPPARRVQLTGSGAGPVKSGFVTPGKANVAFLGAGNYAGRTLIPAFKAAGATLSTVVSAGGVSAVHFGKKHGIAEAATEAGPVMDDPAIDTVVIGTRHNAHAGQVLTALRAGKHIYCEKPLCLTLNELSEIADEARARPEQLLMVGFNRRFAPHVVKMKELLAPIEAPKSFIMTVNAGDIPADHWTQDPEVGGRRIIGEGCHFIDLLRHLAGAPIIKARAICLGDHPAQAIRDDKAVITLMFEDGSTGVINYLANGHKAVAKERLEVFAAGRVLQLDNFLRLTGHGFDGFKGLRQWKQDKGQFACPQAFVAAIRNGGPAPVKLDEILESSRVSIELGQSLM</sequence>
<name>A0A7W6DTC6_9RHOB</name>
<dbReference type="GO" id="GO:0046872">
    <property type="term" value="F:metal ion binding"/>
    <property type="evidence" value="ECO:0007669"/>
    <property type="project" value="UniProtKB-KW"/>
</dbReference>
<comment type="caution">
    <text evidence="7">The sequence shown here is derived from an EMBL/GenBank/DDBJ whole genome shotgun (WGS) entry which is preliminary data.</text>
</comment>
<evidence type="ECO:0000313" key="7">
    <source>
        <dbReference type="EMBL" id="MBB3988449.1"/>
    </source>
</evidence>
<gene>
    <name evidence="7" type="ORF">GGQ68_004806</name>
</gene>
<dbReference type="Pfam" id="PF01408">
    <property type="entry name" value="GFO_IDH_MocA"/>
    <property type="match status" value="1"/>
</dbReference>
<dbReference type="InterPro" id="IPR011032">
    <property type="entry name" value="GroES-like_sf"/>
</dbReference>
<dbReference type="InterPro" id="IPR020843">
    <property type="entry name" value="ER"/>
</dbReference>
<dbReference type="Gene3D" id="3.40.50.720">
    <property type="entry name" value="NAD(P)-binding Rossmann-like Domain"/>
    <property type="match status" value="2"/>
</dbReference>
<dbReference type="EMBL" id="JACIEJ010000024">
    <property type="protein sequence ID" value="MBB3988449.1"/>
    <property type="molecule type" value="Genomic_DNA"/>
</dbReference>
<dbReference type="Proteomes" id="UP000541426">
    <property type="component" value="Unassembled WGS sequence"/>
</dbReference>
<keyword evidence="8" id="KW-1185">Reference proteome</keyword>
<dbReference type="AlphaFoldDB" id="A0A7W6DTC6"/>
<dbReference type="InterPro" id="IPR000683">
    <property type="entry name" value="Gfo/Idh/MocA-like_OxRdtase_N"/>
</dbReference>
<reference evidence="7 8" key="1">
    <citation type="submission" date="2020-08" db="EMBL/GenBank/DDBJ databases">
        <title>Genomic Encyclopedia of Type Strains, Phase IV (KMG-IV): sequencing the most valuable type-strain genomes for metagenomic binning, comparative biology and taxonomic classification.</title>
        <authorList>
            <person name="Goeker M."/>
        </authorList>
    </citation>
    <scope>NUCLEOTIDE SEQUENCE [LARGE SCALE GENOMIC DNA]</scope>
    <source>
        <strain evidence="7 8">DSM 102235</strain>
    </source>
</reference>
<dbReference type="Gene3D" id="3.30.360.10">
    <property type="entry name" value="Dihydrodipicolinate Reductase, domain 2"/>
    <property type="match status" value="1"/>
</dbReference>
<comment type="cofactor">
    <cofactor evidence="1">
        <name>Zn(2+)</name>
        <dbReference type="ChEBI" id="CHEBI:29105"/>
    </cofactor>
</comment>
<dbReference type="RefSeq" id="WP_183970290.1">
    <property type="nucleotide sequence ID" value="NZ_BAABBZ010000049.1"/>
</dbReference>
<dbReference type="InterPro" id="IPR036291">
    <property type="entry name" value="NAD(P)-bd_dom_sf"/>
</dbReference>